<dbReference type="Pfam" id="PF04969">
    <property type="entry name" value="CS"/>
    <property type="match status" value="1"/>
</dbReference>
<dbReference type="PROSITE" id="PS51048">
    <property type="entry name" value="SGS"/>
    <property type="match status" value="1"/>
</dbReference>
<dbReference type="InterPro" id="IPR007052">
    <property type="entry name" value="CS_dom"/>
</dbReference>
<dbReference type="SUPFAM" id="SSF49764">
    <property type="entry name" value="HSP20-like chaperones"/>
    <property type="match status" value="1"/>
</dbReference>
<evidence type="ECO:0000313" key="4">
    <source>
        <dbReference type="WBParaSite" id="SMUV_0000340701-mRNA-1"/>
    </source>
</evidence>
<dbReference type="Gene3D" id="2.60.40.790">
    <property type="match status" value="1"/>
</dbReference>
<organism evidence="3 4">
    <name type="scientific">Syphacia muris</name>
    <dbReference type="NCBI Taxonomy" id="451379"/>
    <lineage>
        <taxon>Eukaryota</taxon>
        <taxon>Metazoa</taxon>
        <taxon>Ecdysozoa</taxon>
        <taxon>Nematoda</taxon>
        <taxon>Chromadorea</taxon>
        <taxon>Rhabditida</taxon>
        <taxon>Spirurina</taxon>
        <taxon>Oxyuridomorpha</taxon>
        <taxon>Oxyuroidea</taxon>
        <taxon>Oxyuridae</taxon>
        <taxon>Syphacia</taxon>
    </lineage>
</organism>
<protein>
    <submittedName>
        <fullName evidence="4">SGS domain-containing protein</fullName>
    </submittedName>
</protein>
<accession>A0A0N5AGF8</accession>
<name>A0A0N5AGF8_9BILA</name>
<dbReference type="InterPro" id="IPR044563">
    <property type="entry name" value="Sgt1-like"/>
</dbReference>
<dbReference type="Pfam" id="PF05002">
    <property type="entry name" value="SGS"/>
    <property type="match status" value="1"/>
</dbReference>
<dbReference type="InterPro" id="IPR007699">
    <property type="entry name" value="SGS_dom"/>
</dbReference>
<evidence type="ECO:0000259" key="2">
    <source>
        <dbReference type="PROSITE" id="PS51203"/>
    </source>
</evidence>
<dbReference type="InterPro" id="IPR008978">
    <property type="entry name" value="HSP20-like_chaperone"/>
</dbReference>
<reference evidence="4" key="1">
    <citation type="submission" date="2016-04" db="UniProtKB">
        <authorList>
            <consortium name="WormBaseParasite"/>
        </authorList>
    </citation>
    <scope>IDENTIFICATION</scope>
</reference>
<evidence type="ECO:0000259" key="1">
    <source>
        <dbReference type="PROSITE" id="PS51048"/>
    </source>
</evidence>
<feature type="domain" description="SGS" evidence="1">
    <location>
        <begin position="90"/>
        <end position="177"/>
    </location>
</feature>
<dbReference type="PANTHER" id="PTHR45862">
    <property type="entry name" value="PROTEIN SGT1 HOMOLOG"/>
    <property type="match status" value="1"/>
</dbReference>
<dbReference type="STRING" id="451379.A0A0N5AGF8"/>
<dbReference type="GO" id="GO:0051087">
    <property type="term" value="F:protein-folding chaperone binding"/>
    <property type="evidence" value="ECO:0007669"/>
    <property type="project" value="InterPro"/>
</dbReference>
<sequence>MERPKYDFYQTDHNITITISKKGVDEKDCKICYEENKLSILVEDKIIFEEHLLHPIVPDDIKLKTTSSKIEVVLKKTANTYWETLASQKSQEIKKKCVINWDKLAKEAEEEEEKAEGEDSVNKLFQKIYADSSDDVKKAMLKSYTESAGTVLSTNWNEIKSKRTAIQPPDGLEFKKW</sequence>
<dbReference type="WBParaSite" id="SMUV_0000340701-mRNA-1">
    <property type="protein sequence ID" value="SMUV_0000340701-mRNA-1"/>
    <property type="gene ID" value="SMUV_0000340701"/>
</dbReference>
<evidence type="ECO:0000313" key="3">
    <source>
        <dbReference type="Proteomes" id="UP000046393"/>
    </source>
</evidence>
<dbReference type="AlphaFoldDB" id="A0A0N5AGF8"/>
<dbReference type="Proteomes" id="UP000046393">
    <property type="component" value="Unplaced"/>
</dbReference>
<proteinExistence type="predicted"/>
<keyword evidence="3" id="KW-1185">Reference proteome</keyword>
<feature type="domain" description="CS" evidence="2">
    <location>
        <begin position="1"/>
        <end position="86"/>
    </location>
</feature>
<dbReference type="PROSITE" id="PS51203">
    <property type="entry name" value="CS"/>
    <property type="match status" value="1"/>
</dbReference>